<proteinExistence type="predicted"/>
<dbReference type="RefSeq" id="XP_018001821.1">
    <property type="nucleotide sequence ID" value="XM_018145562.1"/>
</dbReference>
<feature type="region of interest" description="Disordered" evidence="1">
    <location>
        <begin position="89"/>
        <end position="181"/>
    </location>
</feature>
<dbReference type="GeneID" id="28737442"/>
<gene>
    <name evidence="2" type="ORF">AB675_5355</name>
</gene>
<feature type="compositionally biased region" description="Polar residues" evidence="1">
    <location>
        <begin position="1"/>
        <end position="26"/>
    </location>
</feature>
<protein>
    <submittedName>
        <fullName evidence="2">Uncharacterized protein</fullName>
    </submittedName>
</protein>
<evidence type="ECO:0000256" key="1">
    <source>
        <dbReference type="SAM" id="MobiDB-lite"/>
    </source>
</evidence>
<accession>A0A0N0NNR6</accession>
<dbReference type="Proteomes" id="UP000038010">
    <property type="component" value="Unassembled WGS sequence"/>
</dbReference>
<dbReference type="AlphaFoldDB" id="A0A0N0NNR6"/>
<evidence type="ECO:0000313" key="3">
    <source>
        <dbReference type="Proteomes" id="UP000038010"/>
    </source>
</evidence>
<sequence>MSRPTMSTNAAEQSCAPLSSRYSPTVSPLPPAELSFSSPNLHLQGSICSRTANTHMCTHLSKLNPTDTSHLGSLRPLRSVEEMAHPHKRLRTGIDQSTPVLQFTDPRSPARPSAAGIVSDSQPSDSHAEERRKRTEPVPVTQPIAGSQLKRSNGFRKPSPQLRIANPDPETPPETPVLAPRRPFSFVPSISIGPPSPPPSPTKPSFARQRLSLNSSPKLLIPNIRTSPRHSLERQSTIEFLRRDPGPSMIYGIDKLEHTERYKALINIALDGRIEYDVFEEEVDALIYKDIPKTDGGFAAQTTSPEERSRLDRYSDTDRVRFQAGWQEWKRQKQILADRQALDLERYGSERERELIQKGEKEAKKAETRTNNTIALNRCRKWIGLKPRDYKGKAPVRDSSPPSTLEPPVDDSISEAPITDSTATPEDNNAATPGENVPTKPDENETATLEESKSAIIPDEVLRLAMVNTACPDLVVVKGHRSSSATFDIASDVDERHSSAAARREVSAPAELAIRNSGHIFTGCQNLQPTSDAEHTVFSDGSAVPTSATPHCRPRIGAHGLAEGGSGGSGNEGTWVNVGEVDAVSVFASSEEEEAAGDQNRPSLTQAKKRPSWIRRKWQAYRDRREKRRSS</sequence>
<feature type="region of interest" description="Disordered" evidence="1">
    <location>
        <begin position="390"/>
        <end position="453"/>
    </location>
</feature>
<reference evidence="2 3" key="1">
    <citation type="submission" date="2015-06" db="EMBL/GenBank/DDBJ databases">
        <title>Draft genome of the ant-associated black yeast Phialophora attae CBS 131958.</title>
        <authorList>
            <person name="Moreno L.F."/>
            <person name="Stielow B.J."/>
            <person name="de Hoog S."/>
            <person name="Vicente V.A."/>
            <person name="Weiss V.A."/>
            <person name="de Vries M."/>
            <person name="Cruz L.M."/>
            <person name="Souza E.M."/>
        </authorList>
    </citation>
    <scope>NUCLEOTIDE SEQUENCE [LARGE SCALE GENOMIC DNA]</scope>
    <source>
        <strain evidence="2 3">CBS 131958</strain>
    </source>
</reference>
<feature type="compositionally biased region" description="Polar residues" evidence="1">
    <location>
        <begin position="419"/>
        <end position="431"/>
    </location>
</feature>
<keyword evidence="3" id="KW-1185">Reference proteome</keyword>
<dbReference type="VEuPathDB" id="FungiDB:AB675_5355"/>
<feature type="region of interest" description="Disordered" evidence="1">
    <location>
        <begin position="188"/>
        <end position="207"/>
    </location>
</feature>
<feature type="compositionally biased region" description="Basic residues" evidence="1">
    <location>
        <begin position="607"/>
        <end position="631"/>
    </location>
</feature>
<comment type="caution">
    <text evidence="2">The sequence shown here is derived from an EMBL/GenBank/DDBJ whole genome shotgun (WGS) entry which is preliminary data.</text>
</comment>
<evidence type="ECO:0000313" key="2">
    <source>
        <dbReference type="EMBL" id="KPI41858.1"/>
    </source>
</evidence>
<name>A0A0N0NNR6_9EURO</name>
<organism evidence="2 3">
    <name type="scientific">Cyphellophora attinorum</name>
    <dbReference type="NCBI Taxonomy" id="1664694"/>
    <lineage>
        <taxon>Eukaryota</taxon>
        <taxon>Fungi</taxon>
        <taxon>Dikarya</taxon>
        <taxon>Ascomycota</taxon>
        <taxon>Pezizomycotina</taxon>
        <taxon>Eurotiomycetes</taxon>
        <taxon>Chaetothyriomycetidae</taxon>
        <taxon>Chaetothyriales</taxon>
        <taxon>Cyphellophoraceae</taxon>
        <taxon>Cyphellophora</taxon>
    </lineage>
</organism>
<feature type="region of interest" description="Disordered" evidence="1">
    <location>
        <begin position="589"/>
        <end position="631"/>
    </location>
</feature>
<dbReference type="EMBL" id="LFJN01000008">
    <property type="protein sequence ID" value="KPI41858.1"/>
    <property type="molecule type" value="Genomic_DNA"/>
</dbReference>
<feature type="compositionally biased region" description="Basic and acidic residues" evidence="1">
    <location>
        <begin position="126"/>
        <end position="136"/>
    </location>
</feature>
<feature type="region of interest" description="Disordered" evidence="1">
    <location>
        <begin position="1"/>
        <end position="28"/>
    </location>
</feature>